<proteinExistence type="predicted"/>
<keyword evidence="2" id="KW-1185">Reference proteome</keyword>
<evidence type="ECO:0000313" key="2">
    <source>
        <dbReference type="Proteomes" id="UP000547458"/>
    </source>
</evidence>
<dbReference type="Proteomes" id="UP000547458">
    <property type="component" value="Unassembled WGS sequence"/>
</dbReference>
<dbReference type="AlphaFoldDB" id="A0A846RLP1"/>
<protein>
    <recommendedName>
        <fullName evidence="3">Aminoglycoside phosphotransferase domain-containing protein</fullName>
    </recommendedName>
</protein>
<evidence type="ECO:0008006" key="3">
    <source>
        <dbReference type="Google" id="ProtNLM"/>
    </source>
</evidence>
<comment type="caution">
    <text evidence="1">The sequence shown here is derived from an EMBL/GenBank/DDBJ whole genome shotgun (WGS) entry which is preliminary data.</text>
</comment>
<dbReference type="InterPro" id="IPR011009">
    <property type="entry name" value="Kinase-like_dom_sf"/>
</dbReference>
<gene>
    <name evidence="1" type="ORF">BJ994_003394</name>
</gene>
<dbReference type="RefSeq" id="WP_167995585.1">
    <property type="nucleotide sequence ID" value="NZ_JAATJL010000001.1"/>
</dbReference>
<evidence type="ECO:0000313" key="1">
    <source>
        <dbReference type="EMBL" id="NJC24318.1"/>
    </source>
</evidence>
<dbReference type="EMBL" id="JAATJL010000001">
    <property type="protein sequence ID" value="NJC24318.1"/>
    <property type="molecule type" value="Genomic_DNA"/>
</dbReference>
<sequence length="335" mass="37029">MTVPAQHPVQLWASAAWRSQIQMWITQVLETFNIAQTGPLSDPRIRFWSAQVTVPTDHGKMWFKENNPGQFQEASIVAALAEIAPDHVVSPLAIEPTRGWMISPDHGATLASLDSTDYALWARVVTDFAALQQQVAPHGKKLADAGLALMEPKIAGNFVSNQLLLHTGLPPEHPLHLDAESADRIYAAVPRIEAAAAQLNALGVPLSLDHNDLHANNAFIPGASTDPLRFFDFGDSYWAHPFSSLYVPVGAMLESWNVPADDPRIRRVIASYLQRWTGYAPLTELREALEPALQLGRLNRYGSWLRLLIHADDASMEEYGPHALHCLRTITDPVL</sequence>
<reference evidence="1 2" key="1">
    <citation type="submission" date="2020-03" db="EMBL/GenBank/DDBJ databases">
        <title>Sequencing the genomes of 1000 actinobacteria strains.</title>
        <authorList>
            <person name="Klenk H.-P."/>
        </authorList>
    </citation>
    <scope>NUCLEOTIDE SEQUENCE [LARGE SCALE GENOMIC DNA]</scope>
    <source>
        <strain evidence="1 2">DSM 16403</strain>
    </source>
</reference>
<dbReference type="SUPFAM" id="SSF56112">
    <property type="entry name" value="Protein kinase-like (PK-like)"/>
    <property type="match status" value="1"/>
</dbReference>
<name>A0A846RLP1_9MICC</name>
<organism evidence="1 2">
    <name type="scientific">Arthrobacter pigmenti</name>
    <dbReference type="NCBI Taxonomy" id="271432"/>
    <lineage>
        <taxon>Bacteria</taxon>
        <taxon>Bacillati</taxon>
        <taxon>Actinomycetota</taxon>
        <taxon>Actinomycetes</taxon>
        <taxon>Micrococcales</taxon>
        <taxon>Micrococcaceae</taxon>
        <taxon>Arthrobacter</taxon>
    </lineage>
</organism>
<accession>A0A846RLP1</accession>